<sequence>MVQNRPTWYQSAACHMIHGATGNVDHDQLSPLWTSFEDLTLISKVELIAPVEVYRTIREKILQHKTHPNYYHVLISLGQLLHSKPLVQLIRDREIFMFSEGDSMFATTYSIKDGIVTIHMEKEIFERAGLPGKPLVDNIRGNGQARWVVSMDLGSLTTFPDGRVPDSLLHACSTVLTERSLWLFCLKNGSALNEKLWEALQINQCSITSRLSQKTLALPELILTAPPAATDGVGFEERAIATYEWLSLVRLESPRIEPKDAIDPYLSRYYIKGKTSDPLHICKITWQGLIGTSWLRDLARDAMALCPQQDWFSIIATKSCCIEMGIHAESVLLRPSGNGSQYLLWQIDRHR</sequence>
<dbReference type="Pfam" id="PF08584">
    <property type="entry name" value="Ribonuc_P_40"/>
    <property type="match status" value="1"/>
</dbReference>
<dbReference type="PANTHER" id="PTHR15396:SF1">
    <property type="entry name" value="RIBONUCLEASE P PROTEIN SUBUNIT P40"/>
    <property type="match status" value="1"/>
</dbReference>
<dbReference type="GO" id="GO:0030681">
    <property type="term" value="C:multimeric ribonuclease P complex"/>
    <property type="evidence" value="ECO:0007669"/>
    <property type="project" value="TreeGrafter"/>
</dbReference>
<evidence type="ECO:0000313" key="1">
    <source>
        <dbReference type="EMBL" id="TWU73990.1"/>
    </source>
</evidence>
<dbReference type="GO" id="GO:0000172">
    <property type="term" value="C:ribonuclease MRP complex"/>
    <property type="evidence" value="ECO:0007669"/>
    <property type="project" value="TreeGrafter"/>
</dbReference>
<dbReference type="GO" id="GO:0001682">
    <property type="term" value="P:tRNA 5'-leader removal"/>
    <property type="evidence" value="ECO:0007669"/>
    <property type="project" value="InterPro"/>
</dbReference>
<protein>
    <submittedName>
        <fullName evidence="1">Uncharacterized protein</fullName>
    </submittedName>
</protein>
<dbReference type="InterPro" id="IPR013893">
    <property type="entry name" value="RNase_P_Rpp40"/>
</dbReference>
<evidence type="ECO:0000313" key="2">
    <source>
        <dbReference type="Proteomes" id="UP000317257"/>
    </source>
</evidence>
<accession>A0A5C6G8K9</accession>
<gene>
    <name evidence="1" type="ORF">ED733_005471</name>
</gene>
<comment type="caution">
    <text evidence="1">The sequence shown here is derived from an EMBL/GenBank/DDBJ whole genome shotgun (WGS) entry which is preliminary data.</text>
</comment>
<dbReference type="AlphaFoldDB" id="A0A5C6G8K9"/>
<dbReference type="Proteomes" id="UP000317257">
    <property type="component" value="Unassembled WGS sequence"/>
</dbReference>
<proteinExistence type="predicted"/>
<dbReference type="GO" id="GO:0004526">
    <property type="term" value="F:ribonuclease P activity"/>
    <property type="evidence" value="ECO:0007669"/>
    <property type="project" value="TreeGrafter"/>
</dbReference>
<dbReference type="EMBL" id="SBHS01000014">
    <property type="protein sequence ID" value="TWU73990.1"/>
    <property type="molecule type" value="Genomic_DNA"/>
</dbReference>
<dbReference type="GO" id="GO:0000171">
    <property type="term" value="F:ribonuclease MRP activity"/>
    <property type="evidence" value="ECO:0007669"/>
    <property type="project" value="TreeGrafter"/>
</dbReference>
<name>A0A5C6G8K9_METRR</name>
<organism evidence="1 2">
    <name type="scientific">Metarhizium rileyi (strain RCEF 4871)</name>
    <name type="common">Nomuraea rileyi</name>
    <dbReference type="NCBI Taxonomy" id="1649241"/>
    <lineage>
        <taxon>Eukaryota</taxon>
        <taxon>Fungi</taxon>
        <taxon>Dikarya</taxon>
        <taxon>Ascomycota</taxon>
        <taxon>Pezizomycotina</taxon>
        <taxon>Sordariomycetes</taxon>
        <taxon>Hypocreomycetidae</taxon>
        <taxon>Hypocreales</taxon>
        <taxon>Clavicipitaceae</taxon>
        <taxon>Metarhizium</taxon>
    </lineage>
</organism>
<dbReference type="GO" id="GO:0000447">
    <property type="term" value="P:endonucleolytic cleavage in ITS1 to separate SSU-rRNA from 5.8S rRNA and LSU-rRNA from tricistronic rRNA transcript (SSU-rRNA, 5.8S rRNA, LSU-rRNA)"/>
    <property type="evidence" value="ECO:0007669"/>
    <property type="project" value="TreeGrafter"/>
</dbReference>
<reference evidence="2" key="1">
    <citation type="submission" date="2018-12" db="EMBL/GenBank/DDBJ databases">
        <title>The complete genome of Metarhizium rileyi, a key fungal pathogen of Lepidoptera.</title>
        <authorList>
            <person name="Binneck E."/>
            <person name="Lastra C.C.L."/>
            <person name="Sosa-Gomez D.R."/>
        </authorList>
    </citation>
    <scope>NUCLEOTIDE SEQUENCE [LARGE SCALE GENOMIC DNA]</scope>
    <source>
        <strain evidence="2">Cep018-CH2</strain>
    </source>
</reference>
<dbReference type="PANTHER" id="PTHR15396">
    <property type="entry name" value="RIBONUCLEASE P PROTEIN SUBUNIT P40"/>
    <property type="match status" value="1"/>
</dbReference>